<dbReference type="PANTHER" id="PTHR23407:SF1">
    <property type="entry name" value="5-FORMYLTETRAHYDROFOLATE CYCLO-LIGASE"/>
    <property type="match status" value="1"/>
</dbReference>
<dbReference type="GO" id="GO:0046872">
    <property type="term" value="F:metal ion binding"/>
    <property type="evidence" value="ECO:0007669"/>
    <property type="project" value="UniProtKB-KW"/>
</dbReference>
<dbReference type="OrthoDB" id="3242798at2"/>
<reference evidence="6 7" key="1">
    <citation type="submission" date="2019-05" db="EMBL/GenBank/DDBJ databases">
        <title>Kocuria coralli sp. nov., a novel actinobacterium isolated from coral reef seawater.</title>
        <authorList>
            <person name="Li J."/>
        </authorList>
    </citation>
    <scope>NUCLEOTIDE SEQUENCE [LARGE SCALE GENOMIC DNA]</scope>
    <source>
        <strain evidence="6 7">SCSIO 13007</strain>
    </source>
</reference>
<dbReference type="GO" id="GO:0035999">
    <property type="term" value="P:tetrahydrofolate interconversion"/>
    <property type="evidence" value="ECO:0007669"/>
    <property type="project" value="TreeGrafter"/>
</dbReference>
<keyword evidence="5" id="KW-0460">Magnesium</keyword>
<dbReference type="GO" id="GO:0009396">
    <property type="term" value="P:folic acid-containing compound biosynthetic process"/>
    <property type="evidence" value="ECO:0007669"/>
    <property type="project" value="TreeGrafter"/>
</dbReference>
<dbReference type="InterPro" id="IPR002698">
    <property type="entry name" value="FTHF_cligase"/>
</dbReference>
<feature type="binding site" evidence="4">
    <location>
        <begin position="11"/>
        <end position="15"/>
    </location>
    <ligand>
        <name>ATP</name>
        <dbReference type="ChEBI" id="CHEBI:30616"/>
    </ligand>
</feature>
<dbReference type="RefSeq" id="WP_158034297.1">
    <property type="nucleotide sequence ID" value="NZ_ML708621.1"/>
</dbReference>
<proteinExistence type="inferred from homology"/>
<comment type="catalytic activity">
    <reaction evidence="5">
        <text>(6S)-5-formyl-5,6,7,8-tetrahydrofolate + ATP = (6R)-5,10-methenyltetrahydrofolate + ADP + phosphate</text>
        <dbReference type="Rhea" id="RHEA:10488"/>
        <dbReference type="ChEBI" id="CHEBI:30616"/>
        <dbReference type="ChEBI" id="CHEBI:43474"/>
        <dbReference type="ChEBI" id="CHEBI:57455"/>
        <dbReference type="ChEBI" id="CHEBI:57457"/>
        <dbReference type="ChEBI" id="CHEBI:456216"/>
        <dbReference type="EC" id="6.3.3.2"/>
    </reaction>
</comment>
<keyword evidence="5" id="KW-0479">Metal-binding</keyword>
<evidence type="ECO:0000256" key="4">
    <source>
        <dbReference type="PIRSR" id="PIRSR006806-1"/>
    </source>
</evidence>
<name>A0A5J5KVP9_9MICC</name>
<keyword evidence="7" id="KW-1185">Reference proteome</keyword>
<evidence type="ECO:0000313" key="6">
    <source>
        <dbReference type="EMBL" id="KAA9393654.1"/>
    </source>
</evidence>
<dbReference type="GO" id="GO:0005524">
    <property type="term" value="F:ATP binding"/>
    <property type="evidence" value="ECO:0007669"/>
    <property type="project" value="UniProtKB-KW"/>
</dbReference>
<evidence type="ECO:0000256" key="2">
    <source>
        <dbReference type="ARBA" id="ARBA00022741"/>
    </source>
</evidence>
<accession>A0A5J5KVP9</accession>
<comment type="similarity">
    <text evidence="1 5">Belongs to the 5-formyltetrahydrofolate cyclo-ligase family.</text>
</comment>
<dbReference type="Proteomes" id="UP000325957">
    <property type="component" value="Unassembled WGS sequence"/>
</dbReference>
<keyword evidence="3 4" id="KW-0067">ATP-binding</keyword>
<sequence>MNVHPGTAAGKDDLRRRIRRARRELSAPFREQAAQGFRRALSGLAHEHPHGPILAFLPTAEEPGLEPGLRDLLGTREVWLPVTQPDRHLTWSRWEEGTGFRATGPGGLLEPEGDRVPAAIRPAFVLVPCLAVDGRGIRLGMGGGFYDTFLTGLDESVERVGCIFARELLPAGALPADPWDAAVHRVLTERGIQRPAA</sequence>
<dbReference type="SUPFAM" id="SSF100950">
    <property type="entry name" value="NagB/RpiA/CoA transferase-like"/>
    <property type="match status" value="1"/>
</dbReference>
<dbReference type="PANTHER" id="PTHR23407">
    <property type="entry name" value="ATPASE INHIBITOR/5-FORMYLTETRAHYDROFOLATE CYCLO-LIGASE"/>
    <property type="match status" value="1"/>
</dbReference>
<feature type="binding site" evidence="4">
    <location>
        <begin position="138"/>
        <end position="146"/>
    </location>
    <ligand>
        <name>ATP</name>
        <dbReference type="ChEBI" id="CHEBI:30616"/>
    </ligand>
</feature>
<evidence type="ECO:0000313" key="7">
    <source>
        <dbReference type="Proteomes" id="UP000325957"/>
    </source>
</evidence>
<dbReference type="InterPro" id="IPR024185">
    <property type="entry name" value="FTHF_cligase-like_sf"/>
</dbReference>
<keyword evidence="6" id="KW-0436">Ligase</keyword>
<feature type="binding site" evidence="4">
    <location>
        <position position="62"/>
    </location>
    <ligand>
        <name>substrate</name>
    </ligand>
</feature>
<feature type="binding site" evidence="4">
    <location>
        <position position="57"/>
    </location>
    <ligand>
        <name>substrate</name>
    </ligand>
</feature>
<dbReference type="InterPro" id="IPR037171">
    <property type="entry name" value="NagB/RpiA_transferase-like"/>
</dbReference>
<dbReference type="EMBL" id="SZWF01000015">
    <property type="protein sequence ID" value="KAA9393654.1"/>
    <property type="molecule type" value="Genomic_DNA"/>
</dbReference>
<dbReference type="Pfam" id="PF01812">
    <property type="entry name" value="5-FTHF_cyc-lig"/>
    <property type="match status" value="1"/>
</dbReference>
<dbReference type="PIRSF" id="PIRSF006806">
    <property type="entry name" value="FTHF_cligase"/>
    <property type="match status" value="1"/>
</dbReference>
<evidence type="ECO:0000256" key="1">
    <source>
        <dbReference type="ARBA" id="ARBA00010638"/>
    </source>
</evidence>
<gene>
    <name evidence="6" type="ORF">FCK90_10705</name>
</gene>
<keyword evidence="2 4" id="KW-0547">Nucleotide-binding</keyword>
<dbReference type="EC" id="6.3.3.2" evidence="5"/>
<dbReference type="GO" id="GO:0030272">
    <property type="term" value="F:5-formyltetrahydrofolate cyclo-ligase activity"/>
    <property type="evidence" value="ECO:0007669"/>
    <property type="project" value="UniProtKB-EC"/>
</dbReference>
<comment type="caution">
    <text evidence="6">The sequence shown here is derived from an EMBL/GenBank/DDBJ whole genome shotgun (WGS) entry which is preliminary data.</text>
</comment>
<evidence type="ECO:0000256" key="5">
    <source>
        <dbReference type="RuleBase" id="RU361279"/>
    </source>
</evidence>
<dbReference type="AlphaFoldDB" id="A0A5J5KVP9"/>
<dbReference type="Gene3D" id="3.40.50.10420">
    <property type="entry name" value="NagB/RpiA/CoA transferase-like"/>
    <property type="match status" value="1"/>
</dbReference>
<comment type="cofactor">
    <cofactor evidence="5">
        <name>Mg(2+)</name>
        <dbReference type="ChEBI" id="CHEBI:18420"/>
    </cofactor>
</comment>
<protein>
    <recommendedName>
        <fullName evidence="5">5-formyltetrahydrofolate cyclo-ligase</fullName>
        <ecNumber evidence="5">6.3.3.2</ecNumber>
    </recommendedName>
</protein>
<evidence type="ECO:0000256" key="3">
    <source>
        <dbReference type="ARBA" id="ARBA00022840"/>
    </source>
</evidence>
<dbReference type="NCBIfam" id="TIGR02727">
    <property type="entry name" value="MTHFS_bact"/>
    <property type="match status" value="1"/>
</dbReference>
<organism evidence="6 7">
    <name type="scientific">Kocuria coralli</name>
    <dbReference type="NCBI Taxonomy" id="1461025"/>
    <lineage>
        <taxon>Bacteria</taxon>
        <taxon>Bacillati</taxon>
        <taxon>Actinomycetota</taxon>
        <taxon>Actinomycetes</taxon>
        <taxon>Micrococcales</taxon>
        <taxon>Micrococcaceae</taxon>
        <taxon>Kocuria</taxon>
    </lineage>
</organism>